<protein>
    <recommendedName>
        <fullName evidence="2">Retrovirus-related Pol polyprotein from transposon TNT 1-94-like beta-barrel domain-containing protein</fullName>
    </recommendedName>
</protein>
<proteinExistence type="predicted"/>
<keyword evidence="4" id="KW-1185">Reference proteome</keyword>
<sequence>MCDYCKKPGHTKDKCCKLHGYPDKFGHSRNQNHNPNQSFNQGQGFNRGQNFNRGKRVVANVHNDTSCNKIEETTNLDKDQNVSLSREQYGQIMNLLQHFQAGNGAEHMNAGNSTNGAVNFADIVVCTSSIDFGRLSCECFKNKTDSWILDSGASNHMTFNKSLLTSIVTLPYPLLVVLPSGYKVKVTEIGSATLVPDIILHRVIFIPSFKYNLISIHCL</sequence>
<dbReference type="Gramene" id="OIT06003">
    <property type="protein sequence ID" value="OIT06003"/>
    <property type="gene ID" value="A4A49_61378"/>
</dbReference>
<feature type="region of interest" description="Disordered" evidence="1">
    <location>
        <begin position="26"/>
        <end position="47"/>
    </location>
</feature>
<dbReference type="Proteomes" id="UP000187609">
    <property type="component" value="Unassembled WGS sequence"/>
</dbReference>
<dbReference type="PANTHER" id="PTHR34222">
    <property type="entry name" value="GAG_PRE-INTEGRS DOMAIN-CONTAINING PROTEIN"/>
    <property type="match status" value="1"/>
</dbReference>
<feature type="non-terminal residue" evidence="3">
    <location>
        <position position="219"/>
    </location>
</feature>
<dbReference type="InterPro" id="IPR054722">
    <property type="entry name" value="PolX-like_BBD"/>
</dbReference>
<feature type="compositionally biased region" description="Polar residues" evidence="1">
    <location>
        <begin position="28"/>
        <end position="47"/>
    </location>
</feature>
<dbReference type="EMBL" id="MJEQ01037184">
    <property type="protein sequence ID" value="OIT06003.1"/>
    <property type="molecule type" value="Genomic_DNA"/>
</dbReference>
<evidence type="ECO:0000256" key="1">
    <source>
        <dbReference type="SAM" id="MobiDB-lite"/>
    </source>
</evidence>
<name>A0A1J6J509_NICAT</name>
<comment type="caution">
    <text evidence="3">The sequence shown here is derived from an EMBL/GenBank/DDBJ whole genome shotgun (WGS) entry which is preliminary data.</text>
</comment>
<evidence type="ECO:0000313" key="3">
    <source>
        <dbReference type="EMBL" id="OIT06003.1"/>
    </source>
</evidence>
<accession>A0A1J6J509</accession>
<dbReference type="PANTHER" id="PTHR34222:SF89">
    <property type="match status" value="1"/>
</dbReference>
<dbReference type="AlphaFoldDB" id="A0A1J6J509"/>
<gene>
    <name evidence="3" type="ORF">A4A49_61378</name>
</gene>
<evidence type="ECO:0000259" key="2">
    <source>
        <dbReference type="Pfam" id="PF22936"/>
    </source>
</evidence>
<feature type="domain" description="Retrovirus-related Pol polyprotein from transposon TNT 1-94-like beta-barrel" evidence="2">
    <location>
        <begin position="147"/>
        <end position="218"/>
    </location>
</feature>
<organism evidence="3 4">
    <name type="scientific">Nicotiana attenuata</name>
    <name type="common">Coyote tobacco</name>
    <dbReference type="NCBI Taxonomy" id="49451"/>
    <lineage>
        <taxon>Eukaryota</taxon>
        <taxon>Viridiplantae</taxon>
        <taxon>Streptophyta</taxon>
        <taxon>Embryophyta</taxon>
        <taxon>Tracheophyta</taxon>
        <taxon>Spermatophyta</taxon>
        <taxon>Magnoliopsida</taxon>
        <taxon>eudicotyledons</taxon>
        <taxon>Gunneridae</taxon>
        <taxon>Pentapetalae</taxon>
        <taxon>asterids</taxon>
        <taxon>lamiids</taxon>
        <taxon>Solanales</taxon>
        <taxon>Solanaceae</taxon>
        <taxon>Nicotianoideae</taxon>
        <taxon>Nicotianeae</taxon>
        <taxon>Nicotiana</taxon>
    </lineage>
</organism>
<dbReference type="Pfam" id="PF22936">
    <property type="entry name" value="Pol_BBD"/>
    <property type="match status" value="1"/>
</dbReference>
<reference evidence="3" key="1">
    <citation type="submission" date="2016-11" db="EMBL/GenBank/DDBJ databases">
        <title>The genome of Nicotiana attenuata.</title>
        <authorList>
            <person name="Xu S."/>
            <person name="Brockmoeller T."/>
            <person name="Gaquerel E."/>
            <person name="Navarro A."/>
            <person name="Kuhl H."/>
            <person name="Gase K."/>
            <person name="Ling Z."/>
            <person name="Zhou W."/>
            <person name="Kreitzer C."/>
            <person name="Stanke M."/>
            <person name="Tang H."/>
            <person name="Lyons E."/>
            <person name="Pandey P."/>
            <person name="Pandey S.P."/>
            <person name="Timmermann B."/>
            <person name="Baldwin I.T."/>
        </authorList>
    </citation>
    <scope>NUCLEOTIDE SEQUENCE [LARGE SCALE GENOMIC DNA]</scope>
    <source>
        <strain evidence="3">UT</strain>
    </source>
</reference>
<evidence type="ECO:0000313" key="4">
    <source>
        <dbReference type="Proteomes" id="UP000187609"/>
    </source>
</evidence>